<evidence type="ECO:0000256" key="1">
    <source>
        <dbReference type="SAM" id="Phobius"/>
    </source>
</evidence>
<keyword evidence="1" id="KW-0812">Transmembrane</keyword>
<gene>
    <name evidence="2" type="ORF">SASPL_154187</name>
</gene>
<evidence type="ECO:0000313" key="3">
    <source>
        <dbReference type="Proteomes" id="UP000298416"/>
    </source>
</evidence>
<reference evidence="2" key="2">
    <citation type="submission" date="2020-08" db="EMBL/GenBank/DDBJ databases">
        <title>Plant Genome Project.</title>
        <authorList>
            <person name="Zhang R.-G."/>
        </authorList>
    </citation>
    <scope>NUCLEOTIDE SEQUENCE</scope>
    <source>
        <strain evidence="2">Huo1</strain>
        <tissue evidence="2">Leaf</tissue>
    </source>
</reference>
<name>A0A8X8VZQ9_SALSN</name>
<dbReference type="Proteomes" id="UP000298416">
    <property type="component" value="Unassembled WGS sequence"/>
</dbReference>
<reference evidence="2" key="1">
    <citation type="submission" date="2018-01" db="EMBL/GenBank/DDBJ databases">
        <authorList>
            <person name="Mao J.F."/>
        </authorList>
    </citation>
    <scope>NUCLEOTIDE SEQUENCE</scope>
    <source>
        <strain evidence="2">Huo1</strain>
        <tissue evidence="2">Leaf</tissue>
    </source>
</reference>
<keyword evidence="1" id="KW-0472">Membrane</keyword>
<protein>
    <submittedName>
        <fullName evidence="2">Uncharacterized protein</fullName>
    </submittedName>
</protein>
<dbReference type="EMBL" id="PNBA02000022">
    <property type="protein sequence ID" value="KAG6385354.1"/>
    <property type="molecule type" value="Genomic_DNA"/>
</dbReference>
<keyword evidence="3" id="KW-1185">Reference proteome</keyword>
<accession>A0A8X8VZQ9</accession>
<dbReference type="AlphaFoldDB" id="A0A8X8VZQ9"/>
<sequence>MALVEERSSSSDGKQLLTDCLNPYLNSVFLIFAFALKYCVLFFLAISVFKFVEPPENNEKPMDQKSTAKFKIMSLKVKGQTDYVHEMACLILIVFLVKLYFPKFIIN</sequence>
<feature type="transmembrane region" description="Helical" evidence="1">
    <location>
        <begin position="83"/>
        <end position="101"/>
    </location>
</feature>
<feature type="transmembrane region" description="Helical" evidence="1">
    <location>
        <begin position="28"/>
        <end position="52"/>
    </location>
</feature>
<organism evidence="2">
    <name type="scientific">Salvia splendens</name>
    <name type="common">Scarlet sage</name>
    <dbReference type="NCBI Taxonomy" id="180675"/>
    <lineage>
        <taxon>Eukaryota</taxon>
        <taxon>Viridiplantae</taxon>
        <taxon>Streptophyta</taxon>
        <taxon>Embryophyta</taxon>
        <taxon>Tracheophyta</taxon>
        <taxon>Spermatophyta</taxon>
        <taxon>Magnoliopsida</taxon>
        <taxon>eudicotyledons</taxon>
        <taxon>Gunneridae</taxon>
        <taxon>Pentapetalae</taxon>
        <taxon>asterids</taxon>
        <taxon>lamiids</taxon>
        <taxon>Lamiales</taxon>
        <taxon>Lamiaceae</taxon>
        <taxon>Nepetoideae</taxon>
        <taxon>Mentheae</taxon>
        <taxon>Salviinae</taxon>
        <taxon>Salvia</taxon>
        <taxon>Salvia subgen. Calosphace</taxon>
        <taxon>core Calosphace</taxon>
    </lineage>
</organism>
<comment type="caution">
    <text evidence="2">The sequence shown here is derived from an EMBL/GenBank/DDBJ whole genome shotgun (WGS) entry which is preliminary data.</text>
</comment>
<keyword evidence="1" id="KW-1133">Transmembrane helix</keyword>
<proteinExistence type="predicted"/>
<evidence type="ECO:0000313" key="2">
    <source>
        <dbReference type="EMBL" id="KAG6385354.1"/>
    </source>
</evidence>